<organism evidence="5 6">
    <name type="scientific">Naumovozyma castellii</name>
    <name type="common">Yeast</name>
    <name type="synonym">Saccharomyces castellii</name>
    <dbReference type="NCBI Taxonomy" id="27288"/>
    <lineage>
        <taxon>Eukaryota</taxon>
        <taxon>Fungi</taxon>
        <taxon>Dikarya</taxon>
        <taxon>Ascomycota</taxon>
        <taxon>Saccharomycotina</taxon>
        <taxon>Saccharomycetes</taxon>
        <taxon>Saccharomycetales</taxon>
        <taxon>Saccharomycetaceae</taxon>
        <taxon>Naumovozyma</taxon>
    </lineage>
</organism>
<dbReference type="PANTHER" id="PTHR46640">
    <property type="entry name" value="TRIACYLGLYCEROL LIPASE, PUTATIVE (AFU_ORTHOLOGUE AFUA_6G06510)-RELATED"/>
    <property type="match status" value="1"/>
</dbReference>
<reference key="2">
    <citation type="submission" date="2011-08" db="EMBL/GenBank/DDBJ databases">
        <title>Genome sequence of Naumovozyma castellii.</title>
        <authorList>
            <person name="Gordon J.L."/>
            <person name="Armisen D."/>
            <person name="Proux-Wera E."/>
            <person name="OhEigeartaigh S.S."/>
            <person name="Byrne K.P."/>
            <person name="Wolfe K.H."/>
        </authorList>
    </citation>
    <scope>NUCLEOTIDE SEQUENCE</scope>
    <source>
        <strain>Type strain:CBS 4309</strain>
    </source>
</reference>
<keyword evidence="3" id="KW-0732">Signal</keyword>
<dbReference type="GeneID" id="96905030"/>
<dbReference type="InterPro" id="IPR029058">
    <property type="entry name" value="AB_hydrolase_fold"/>
</dbReference>
<dbReference type="GO" id="GO:0006629">
    <property type="term" value="P:lipid metabolic process"/>
    <property type="evidence" value="ECO:0007669"/>
    <property type="project" value="InterPro"/>
</dbReference>
<accession>G0VIM4</accession>
<dbReference type="EMBL" id="HE576759">
    <property type="protein sequence ID" value="CCC71349.1"/>
    <property type="molecule type" value="Genomic_DNA"/>
</dbReference>
<dbReference type="FunCoup" id="G0VIM4">
    <property type="interactions" value="22"/>
</dbReference>
<dbReference type="RefSeq" id="XP_003677700.1">
    <property type="nucleotide sequence ID" value="XM_003677652.1"/>
</dbReference>
<dbReference type="OMA" id="YEHRAYF"/>
<gene>
    <name evidence="5" type="primary">NCAS0H00390</name>
    <name evidence="5" type="ordered locus">NCAS_0H00390</name>
</gene>
<dbReference type="GO" id="GO:0004806">
    <property type="term" value="F:triacylglycerol lipase activity"/>
    <property type="evidence" value="ECO:0007669"/>
    <property type="project" value="UniProtKB-EC"/>
</dbReference>
<proteinExistence type="predicted"/>
<evidence type="ECO:0000313" key="5">
    <source>
        <dbReference type="EMBL" id="CCC71349.1"/>
    </source>
</evidence>
<reference evidence="5 6" key="1">
    <citation type="journal article" date="2011" name="Proc. Natl. Acad. Sci. U.S.A.">
        <title>Evolutionary erosion of yeast sex chromosomes by mating-type switching accidents.</title>
        <authorList>
            <person name="Gordon J.L."/>
            <person name="Armisen D."/>
            <person name="Proux-Wera E."/>
            <person name="Oheigeartaigh S.S."/>
            <person name="Byrne K.P."/>
            <person name="Wolfe K.H."/>
        </authorList>
    </citation>
    <scope>NUCLEOTIDE SEQUENCE [LARGE SCALE GENOMIC DNA]</scope>
    <source>
        <strain evidence="6">ATCC 76901 / BCRC 22586 / CBS 4309 / NBRC 1992 / NRRL Y-12630</strain>
    </source>
</reference>
<keyword evidence="6" id="KW-1185">Reference proteome</keyword>
<feature type="domain" description="Fungal lipase-type" evidence="4">
    <location>
        <begin position="141"/>
        <end position="305"/>
    </location>
</feature>
<dbReference type="Proteomes" id="UP000001640">
    <property type="component" value="Chromosome 8"/>
</dbReference>
<dbReference type="eggNOG" id="KOG4569">
    <property type="taxonomic scope" value="Eukaryota"/>
</dbReference>
<evidence type="ECO:0000256" key="2">
    <source>
        <dbReference type="ARBA" id="ARBA00022801"/>
    </source>
</evidence>
<sequence length="373" mass="43053">MEISYLIYSLTYFLFTFRFCSCDKNNPNIDRLQLSVESPRLEKRNFSPSNFNGEVEITDNVYERLVYFSKASAMTGCITRGNLLTGKTLDTGCPRHIQFCHDTEVNPTLSDTWIASVFLAEKGELGTGYVAIDHEKKVVICAFRSSTTREDWISDFEITPTKYKPSCYKEYKKLIKKGVIKECTDCFIHYGFSKFTKTLGKKFLRMIENILNEYPEYKIVVTGHSLGAALASITGIELKLRGFEPLVLTYATPRLFNLPMRKWVDELFETEHQHDLNMQNKEITFDRGYYRVIHNGDYIAKLPPFYYPAGLEIFIEKLSIPHLKGDIRYIGQVEAGFSKPDLGTNNIRGKVEEWLHTEQHRTYFINLAGCKGF</sequence>
<keyword evidence="2" id="KW-0378">Hydrolase</keyword>
<dbReference type="KEGG" id="ncs:NCAS_0H00390"/>
<protein>
    <recommendedName>
        <fullName evidence="1">triacylglycerol lipase</fullName>
        <ecNumber evidence="1">3.1.1.3</ecNumber>
    </recommendedName>
</protein>
<dbReference type="HOGENOM" id="CLU_032957_3_0_1"/>
<evidence type="ECO:0000259" key="4">
    <source>
        <dbReference type="Pfam" id="PF01764"/>
    </source>
</evidence>
<evidence type="ECO:0000256" key="1">
    <source>
        <dbReference type="ARBA" id="ARBA00013279"/>
    </source>
</evidence>
<dbReference type="Pfam" id="PF01764">
    <property type="entry name" value="Lipase_3"/>
    <property type="match status" value="1"/>
</dbReference>
<dbReference type="SUPFAM" id="SSF53474">
    <property type="entry name" value="alpha/beta-Hydrolases"/>
    <property type="match status" value="1"/>
</dbReference>
<dbReference type="InParanoid" id="G0VIM4"/>
<evidence type="ECO:0000313" key="6">
    <source>
        <dbReference type="Proteomes" id="UP000001640"/>
    </source>
</evidence>
<dbReference type="AlphaFoldDB" id="G0VIM4"/>
<dbReference type="EC" id="3.1.1.3" evidence="1"/>
<dbReference type="PANTHER" id="PTHR46640:SF3">
    <property type="entry name" value="LIPASE LIH1-RELATED"/>
    <property type="match status" value="1"/>
</dbReference>
<evidence type="ECO:0000256" key="3">
    <source>
        <dbReference type="SAM" id="SignalP"/>
    </source>
</evidence>
<name>G0VIM4_NAUCA</name>
<dbReference type="OrthoDB" id="406844at2759"/>
<dbReference type="Gene3D" id="3.40.50.1820">
    <property type="entry name" value="alpha/beta hydrolase"/>
    <property type="match status" value="1"/>
</dbReference>
<dbReference type="InterPro" id="IPR002921">
    <property type="entry name" value="Fungal_lipase-type"/>
</dbReference>
<feature type="chain" id="PRO_5003410762" description="triacylglycerol lipase" evidence="3">
    <location>
        <begin position="23"/>
        <end position="373"/>
    </location>
</feature>
<dbReference type="InterPro" id="IPR051299">
    <property type="entry name" value="AB_hydrolase_lip/est"/>
</dbReference>
<feature type="signal peptide" evidence="3">
    <location>
        <begin position="1"/>
        <end position="22"/>
    </location>
</feature>
<dbReference type="CDD" id="cd00519">
    <property type="entry name" value="Lipase_3"/>
    <property type="match status" value="1"/>
</dbReference>